<name>X1HE37_9ZZZZ</name>
<feature type="non-terminal residue" evidence="1">
    <location>
        <position position="361"/>
    </location>
</feature>
<dbReference type="EMBL" id="BARU01008626">
    <property type="protein sequence ID" value="GAH43548.1"/>
    <property type="molecule type" value="Genomic_DNA"/>
</dbReference>
<comment type="caution">
    <text evidence="1">The sequence shown here is derived from an EMBL/GenBank/DDBJ whole genome shotgun (WGS) entry which is preliminary data.</text>
</comment>
<accession>X1HE37</accession>
<feature type="non-terminal residue" evidence="1">
    <location>
        <position position="1"/>
    </location>
</feature>
<protein>
    <submittedName>
        <fullName evidence="1">Uncharacterized protein</fullName>
    </submittedName>
</protein>
<gene>
    <name evidence="1" type="ORF">S03H2_16830</name>
</gene>
<reference evidence="1" key="1">
    <citation type="journal article" date="2014" name="Front. Microbiol.">
        <title>High frequency of phylogenetically diverse reductive dehalogenase-homologous genes in deep subseafloor sedimentary metagenomes.</title>
        <authorList>
            <person name="Kawai M."/>
            <person name="Futagami T."/>
            <person name="Toyoda A."/>
            <person name="Takaki Y."/>
            <person name="Nishi S."/>
            <person name="Hori S."/>
            <person name="Arai W."/>
            <person name="Tsubouchi T."/>
            <person name="Morono Y."/>
            <person name="Uchiyama I."/>
            <person name="Ito T."/>
            <person name="Fujiyama A."/>
            <person name="Inagaki F."/>
            <person name="Takami H."/>
        </authorList>
    </citation>
    <scope>NUCLEOTIDE SEQUENCE</scope>
    <source>
        <strain evidence="1">Expedition CK06-06</strain>
    </source>
</reference>
<proteinExistence type="predicted"/>
<sequence length="361" mass="42159">GFEFLPGMQKKQDREMLKIPQQMSLAEGFSLSRDEQTYCIFKEIISGLQFIRHNQAIWESGLYVELTAYQYQVFIDFSELKDNEFHHYAELCSSLAGRGVPDLNDALIDIILKPVQQSFSNVYNSRIIQYIVEHKGPSGRGVEPAFLDDIEKKAFQFFQSVEQFLGSRGDGSIVIEETAAKELHPLLEAALLQSTDPDKALSGASAKKLHWHIIYCWIILSTLIKAIKPGYDFDQRLIDDLRLEWVIRPVWHNLGLNAEKSAGHLLLLKILLQFRGWLFSPAPRLQEILETQEAKQYLQVNRYKSILWFNKEAFETLLFCFYFLRKDIISSVRKWIRMAKKVNYRFEKLMELIMFFSECHR</sequence>
<organism evidence="1">
    <name type="scientific">marine sediment metagenome</name>
    <dbReference type="NCBI Taxonomy" id="412755"/>
    <lineage>
        <taxon>unclassified sequences</taxon>
        <taxon>metagenomes</taxon>
        <taxon>ecological metagenomes</taxon>
    </lineage>
</organism>
<evidence type="ECO:0000313" key="1">
    <source>
        <dbReference type="EMBL" id="GAH43548.1"/>
    </source>
</evidence>
<dbReference type="AlphaFoldDB" id="X1HE37"/>